<dbReference type="InterPro" id="IPR042197">
    <property type="entry name" value="Apaf_helical"/>
</dbReference>
<dbReference type="Proteomes" id="UP000554482">
    <property type="component" value="Unassembled WGS sequence"/>
</dbReference>
<evidence type="ECO:0000256" key="2">
    <source>
        <dbReference type="ARBA" id="ARBA00022741"/>
    </source>
</evidence>
<keyword evidence="2" id="KW-0547">Nucleotide-binding</keyword>
<dbReference type="InterPro" id="IPR038005">
    <property type="entry name" value="RX-like_CC"/>
</dbReference>
<dbReference type="Pfam" id="PF18052">
    <property type="entry name" value="Rx_N"/>
    <property type="match status" value="1"/>
</dbReference>
<organism evidence="8 9">
    <name type="scientific">Thalictrum thalictroides</name>
    <name type="common">Rue-anemone</name>
    <name type="synonym">Anemone thalictroides</name>
    <dbReference type="NCBI Taxonomy" id="46969"/>
    <lineage>
        <taxon>Eukaryota</taxon>
        <taxon>Viridiplantae</taxon>
        <taxon>Streptophyta</taxon>
        <taxon>Embryophyta</taxon>
        <taxon>Tracheophyta</taxon>
        <taxon>Spermatophyta</taxon>
        <taxon>Magnoliopsida</taxon>
        <taxon>Ranunculales</taxon>
        <taxon>Ranunculaceae</taxon>
        <taxon>Thalictroideae</taxon>
        <taxon>Thalictrum</taxon>
    </lineage>
</organism>
<dbReference type="GO" id="GO:0043531">
    <property type="term" value="F:ADP binding"/>
    <property type="evidence" value="ECO:0007669"/>
    <property type="project" value="InterPro"/>
</dbReference>
<evidence type="ECO:0000259" key="6">
    <source>
        <dbReference type="Pfam" id="PF18052"/>
    </source>
</evidence>
<dbReference type="SUPFAM" id="SSF52058">
    <property type="entry name" value="L domain-like"/>
    <property type="match status" value="1"/>
</dbReference>
<dbReference type="InterPro" id="IPR055414">
    <property type="entry name" value="LRR_R13L4/SHOC2-like"/>
</dbReference>
<dbReference type="CDD" id="cd14798">
    <property type="entry name" value="RX-CC_like"/>
    <property type="match status" value="1"/>
</dbReference>
<feature type="domain" description="Disease resistance N-terminal" evidence="6">
    <location>
        <begin position="5"/>
        <end position="92"/>
    </location>
</feature>
<evidence type="ECO:0000259" key="5">
    <source>
        <dbReference type="Pfam" id="PF00931"/>
    </source>
</evidence>
<gene>
    <name evidence="8" type="ORF">FRX31_007985</name>
</gene>
<dbReference type="PANTHER" id="PTHR36766">
    <property type="entry name" value="PLANT BROAD-SPECTRUM MILDEW RESISTANCE PROTEIN RPW8"/>
    <property type="match status" value="1"/>
</dbReference>
<feature type="domain" description="NB-ARC" evidence="5">
    <location>
        <begin position="168"/>
        <end position="341"/>
    </location>
</feature>
<name>A0A7J6WZD8_THATH</name>
<keyword evidence="4" id="KW-0067">ATP-binding</keyword>
<reference evidence="8 9" key="1">
    <citation type="submission" date="2020-06" db="EMBL/GenBank/DDBJ databases">
        <title>Transcriptomic and genomic resources for Thalictrum thalictroides and T. hernandezii: Facilitating candidate gene discovery in an emerging model plant lineage.</title>
        <authorList>
            <person name="Arias T."/>
            <person name="Riano-Pachon D.M."/>
            <person name="Di Stilio V.S."/>
        </authorList>
    </citation>
    <scope>NUCLEOTIDE SEQUENCE [LARGE SCALE GENOMIC DNA]</scope>
    <source>
        <strain evidence="9">cv. WT478/WT964</strain>
        <tissue evidence="8">Leaves</tissue>
    </source>
</reference>
<feature type="domain" description="Disease resistance R13L4/SHOC-2-like LRR" evidence="7">
    <location>
        <begin position="412"/>
        <end position="492"/>
    </location>
</feature>
<sequence length="720" mass="82493">MAESIVSSFVDKLSFLISEEANFLLGVEGKLIYLRDELEWIRHFLKDAEKKRRKFQLVEVWVTQIRDLAFEAEDVIDSYMLHVEQRKNLKFTNKIIYSWKKLKTLHRIGNQIEQINTRAERISACKSKYNLDVSELVKELHPRISEDMESRRKQILTAEEFDVVGFQKESAQVANWLKDEVHQRLIISIIGMGGLGKTTLARIIFTNIDISSQFDARAWISVTQVYQVRDLLLSISKQVIDEDYHSLLEKMDTTELKEQLLEKLENKRYLLIIDDIWNVEAWKAIYKAFPDNEKGSRVVLTTRNKEVAVNADPLSRNHVELRLLNEDESWELFGKKVFSGRSCPLELVKLGKEIVNKCGGLPLGIVVIGGLLMGKERTPSAWSKVLDSATWQLSQHSNQCMWKSTFGDGKTMLRVLDLEGIKIGKAGLPNEIGKLIFLQYLGLYSTGLQTLPTSIGSLLKLQTLDIRSTFVRSFPRALWKMKNLRHLFLSRRCNKIEKGNTVAIKEFGRDLLTLHASGGMWMTADGGLSEVLVKQRCLRSLEVFGKIIPHKHKIDKAYCFPSSLTELCLYFSGFQIDPSDALGSLPNLKTLSLYYKSYMGKEMNFKSGGFPQLHVLNLVDLKGLTEWRVADGAIPSLRHLFISRCPNLQKLPGGLRNITTLQYMMLEGMSYPLIGRVEEDGEDWGNIKHIPFLTIQEIDPETMLQRLNTYDSSIWYDDKS</sequence>
<accession>A0A7J6WZD8</accession>
<evidence type="ECO:0000313" key="8">
    <source>
        <dbReference type="EMBL" id="KAF5202433.1"/>
    </source>
</evidence>
<dbReference type="Gene3D" id="1.20.5.4130">
    <property type="match status" value="1"/>
</dbReference>
<evidence type="ECO:0000313" key="9">
    <source>
        <dbReference type="Proteomes" id="UP000554482"/>
    </source>
</evidence>
<dbReference type="Gene3D" id="1.10.8.430">
    <property type="entry name" value="Helical domain of apoptotic protease-activating factors"/>
    <property type="match status" value="1"/>
</dbReference>
<dbReference type="EMBL" id="JABWDY010008123">
    <property type="protein sequence ID" value="KAF5202433.1"/>
    <property type="molecule type" value="Genomic_DNA"/>
</dbReference>
<dbReference type="Pfam" id="PF23598">
    <property type="entry name" value="LRR_14"/>
    <property type="match status" value="1"/>
</dbReference>
<dbReference type="GO" id="GO:0051707">
    <property type="term" value="P:response to other organism"/>
    <property type="evidence" value="ECO:0007669"/>
    <property type="project" value="UniProtKB-ARBA"/>
</dbReference>
<evidence type="ECO:0000256" key="4">
    <source>
        <dbReference type="ARBA" id="ARBA00022840"/>
    </source>
</evidence>
<evidence type="ECO:0000259" key="7">
    <source>
        <dbReference type="Pfam" id="PF23598"/>
    </source>
</evidence>
<dbReference type="SUPFAM" id="SSF52540">
    <property type="entry name" value="P-loop containing nucleoside triphosphate hydrolases"/>
    <property type="match status" value="1"/>
</dbReference>
<dbReference type="InterPro" id="IPR041118">
    <property type="entry name" value="Rx_N"/>
</dbReference>
<dbReference type="InterPro" id="IPR027417">
    <property type="entry name" value="P-loop_NTPase"/>
</dbReference>
<dbReference type="OrthoDB" id="646178at2759"/>
<dbReference type="InterPro" id="IPR002182">
    <property type="entry name" value="NB-ARC"/>
</dbReference>
<keyword evidence="9" id="KW-1185">Reference proteome</keyword>
<dbReference type="GO" id="GO:0006952">
    <property type="term" value="P:defense response"/>
    <property type="evidence" value="ECO:0007669"/>
    <property type="project" value="UniProtKB-KW"/>
</dbReference>
<dbReference type="Gene3D" id="3.80.10.10">
    <property type="entry name" value="Ribonuclease Inhibitor"/>
    <property type="match status" value="2"/>
</dbReference>
<keyword evidence="3" id="KW-0611">Plant defense</keyword>
<evidence type="ECO:0000256" key="1">
    <source>
        <dbReference type="ARBA" id="ARBA00022737"/>
    </source>
</evidence>
<dbReference type="FunFam" id="3.40.50.300:FF:001091">
    <property type="entry name" value="Probable disease resistance protein At1g61300"/>
    <property type="match status" value="1"/>
</dbReference>
<dbReference type="AlphaFoldDB" id="A0A7J6WZD8"/>
<evidence type="ECO:0000256" key="3">
    <source>
        <dbReference type="ARBA" id="ARBA00022821"/>
    </source>
</evidence>
<dbReference type="GO" id="GO:0005524">
    <property type="term" value="F:ATP binding"/>
    <property type="evidence" value="ECO:0007669"/>
    <property type="project" value="UniProtKB-KW"/>
</dbReference>
<dbReference type="InterPro" id="IPR032675">
    <property type="entry name" value="LRR_dom_sf"/>
</dbReference>
<dbReference type="PRINTS" id="PR00364">
    <property type="entry name" value="DISEASERSIST"/>
</dbReference>
<proteinExistence type="predicted"/>
<dbReference type="Pfam" id="PF00931">
    <property type="entry name" value="NB-ARC"/>
    <property type="match status" value="1"/>
</dbReference>
<dbReference type="PANTHER" id="PTHR36766:SF70">
    <property type="entry name" value="DISEASE RESISTANCE PROTEIN RGA4"/>
    <property type="match status" value="1"/>
</dbReference>
<protein>
    <submittedName>
        <fullName evidence="8">Disease resistance protein rpp13</fullName>
    </submittedName>
</protein>
<dbReference type="Gene3D" id="3.40.50.300">
    <property type="entry name" value="P-loop containing nucleotide triphosphate hydrolases"/>
    <property type="match status" value="1"/>
</dbReference>
<keyword evidence="1" id="KW-0677">Repeat</keyword>
<comment type="caution">
    <text evidence="8">The sequence shown here is derived from an EMBL/GenBank/DDBJ whole genome shotgun (WGS) entry which is preliminary data.</text>
</comment>